<gene>
    <name evidence="4" type="ORF">A2773_01445</name>
</gene>
<dbReference type="GO" id="GO:0030246">
    <property type="term" value="F:carbohydrate binding"/>
    <property type="evidence" value="ECO:0007669"/>
    <property type="project" value="InterPro"/>
</dbReference>
<dbReference type="STRING" id="1798375.A2773_01445"/>
<proteinExistence type="predicted"/>
<dbReference type="Proteomes" id="UP000177383">
    <property type="component" value="Unassembled WGS sequence"/>
</dbReference>
<feature type="transmembrane region" description="Helical" evidence="2">
    <location>
        <begin position="207"/>
        <end position="227"/>
    </location>
</feature>
<evidence type="ECO:0000256" key="2">
    <source>
        <dbReference type="SAM" id="Phobius"/>
    </source>
</evidence>
<feature type="chain" id="PRO_5009522896" description="Cohesin domain-containing protein" evidence="3">
    <location>
        <begin position="29"/>
        <end position="231"/>
    </location>
</feature>
<evidence type="ECO:0000256" key="1">
    <source>
        <dbReference type="SAM" id="MobiDB-lite"/>
    </source>
</evidence>
<keyword evidence="2" id="KW-0812">Transmembrane</keyword>
<keyword evidence="3" id="KW-0732">Signal</keyword>
<comment type="caution">
    <text evidence="4">The sequence shown here is derived from an EMBL/GenBank/DDBJ whole genome shotgun (WGS) entry which is preliminary data.</text>
</comment>
<organism evidence="4 5">
    <name type="scientific">Candidatus Gottesmanbacteria bacterium RIFCSPHIGHO2_01_FULL_39_10</name>
    <dbReference type="NCBI Taxonomy" id="1798375"/>
    <lineage>
        <taxon>Bacteria</taxon>
        <taxon>Candidatus Gottesmaniibacteriota</taxon>
    </lineage>
</organism>
<dbReference type="AlphaFoldDB" id="A0A1F5ZPA4"/>
<dbReference type="SUPFAM" id="SSF49384">
    <property type="entry name" value="Carbohydrate-binding domain"/>
    <property type="match status" value="1"/>
</dbReference>
<accession>A0A1F5ZPA4</accession>
<evidence type="ECO:0008006" key="6">
    <source>
        <dbReference type="Google" id="ProtNLM"/>
    </source>
</evidence>
<keyword evidence="2" id="KW-0472">Membrane</keyword>
<feature type="compositionally biased region" description="Polar residues" evidence="1">
    <location>
        <begin position="193"/>
        <end position="203"/>
    </location>
</feature>
<evidence type="ECO:0000256" key="3">
    <source>
        <dbReference type="SAM" id="SignalP"/>
    </source>
</evidence>
<name>A0A1F5ZPA4_9BACT</name>
<keyword evidence="2" id="KW-1133">Transmembrane helix</keyword>
<dbReference type="EMBL" id="MFJE01000031">
    <property type="protein sequence ID" value="OGG13932.1"/>
    <property type="molecule type" value="Genomic_DNA"/>
</dbReference>
<feature type="signal peptide" evidence="3">
    <location>
        <begin position="1"/>
        <end position="28"/>
    </location>
</feature>
<dbReference type="InterPro" id="IPR008965">
    <property type="entry name" value="CBM2/CBM3_carb-bd_dom_sf"/>
</dbReference>
<feature type="region of interest" description="Disordered" evidence="1">
    <location>
        <begin position="178"/>
        <end position="203"/>
    </location>
</feature>
<protein>
    <recommendedName>
        <fullName evidence="6">Cohesin domain-containing protein</fullName>
    </recommendedName>
</protein>
<sequence>MKTKLLLAIIFFSSLFFLGAKKSLATHAQLACSPTTSTLEVGETITTDIILNTRSYKVTGAYPILTYTSTILDASSATLEAVTEDTGWSAPTKKTVDATTGKIEVDYGKTQDEFTSTGTIARVTFTAKKAGNANINFVFFSEYDDTTAGVAKVWGEKTAGVTSNILTDIVDCAYTVTGEEETTPSPTLPPGVSPTSRPTSLPKTGTWEVTMGIVVAGIMVTLGGWAMKRVY</sequence>
<reference evidence="4 5" key="1">
    <citation type="journal article" date="2016" name="Nat. Commun.">
        <title>Thousands of microbial genomes shed light on interconnected biogeochemical processes in an aquifer system.</title>
        <authorList>
            <person name="Anantharaman K."/>
            <person name="Brown C.T."/>
            <person name="Hug L.A."/>
            <person name="Sharon I."/>
            <person name="Castelle C.J."/>
            <person name="Probst A.J."/>
            <person name="Thomas B.C."/>
            <person name="Singh A."/>
            <person name="Wilkins M.J."/>
            <person name="Karaoz U."/>
            <person name="Brodie E.L."/>
            <person name="Williams K.H."/>
            <person name="Hubbard S.S."/>
            <person name="Banfield J.F."/>
        </authorList>
    </citation>
    <scope>NUCLEOTIDE SEQUENCE [LARGE SCALE GENOMIC DNA]</scope>
</reference>
<evidence type="ECO:0000313" key="5">
    <source>
        <dbReference type="Proteomes" id="UP000177383"/>
    </source>
</evidence>
<evidence type="ECO:0000313" key="4">
    <source>
        <dbReference type="EMBL" id="OGG13932.1"/>
    </source>
</evidence>
<dbReference type="Gene3D" id="2.60.40.680">
    <property type="match status" value="1"/>
</dbReference>